<reference evidence="2" key="1">
    <citation type="submission" date="2019-04" db="EMBL/GenBank/DDBJ databases">
        <title>Genome assembly of Zosterops borbonicus 15179.</title>
        <authorList>
            <person name="Leroy T."/>
            <person name="Anselmetti Y."/>
            <person name="Tilak M.-K."/>
            <person name="Nabholz B."/>
        </authorList>
    </citation>
    <scope>NUCLEOTIDE SEQUENCE</scope>
    <source>
        <strain evidence="2">HGM_15179</strain>
        <tissue evidence="2">Muscle</tissue>
    </source>
</reference>
<proteinExistence type="predicted"/>
<organism evidence="2 3">
    <name type="scientific">Zosterops borbonicus</name>
    <dbReference type="NCBI Taxonomy" id="364589"/>
    <lineage>
        <taxon>Eukaryota</taxon>
        <taxon>Metazoa</taxon>
        <taxon>Chordata</taxon>
        <taxon>Craniata</taxon>
        <taxon>Vertebrata</taxon>
        <taxon>Euteleostomi</taxon>
        <taxon>Archelosauria</taxon>
        <taxon>Archosauria</taxon>
        <taxon>Dinosauria</taxon>
        <taxon>Saurischia</taxon>
        <taxon>Theropoda</taxon>
        <taxon>Coelurosauria</taxon>
        <taxon>Aves</taxon>
        <taxon>Neognathae</taxon>
        <taxon>Neoaves</taxon>
        <taxon>Telluraves</taxon>
        <taxon>Australaves</taxon>
        <taxon>Passeriformes</taxon>
        <taxon>Sylvioidea</taxon>
        <taxon>Zosteropidae</taxon>
        <taxon>Zosterops</taxon>
    </lineage>
</organism>
<feature type="region of interest" description="Disordered" evidence="1">
    <location>
        <begin position="47"/>
        <end position="67"/>
    </location>
</feature>
<comment type="caution">
    <text evidence="2">The sequence shown here is derived from an EMBL/GenBank/DDBJ whole genome shotgun (WGS) entry which is preliminary data.</text>
</comment>
<keyword evidence="3" id="KW-1185">Reference proteome</keyword>
<gene>
    <name evidence="2" type="ORF">HGM15179_013632</name>
</gene>
<evidence type="ECO:0000256" key="1">
    <source>
        <dbReference type="SAM" id="MobiDB-lite"/>
    </source>
</evidence>
<accession>A0A8K1G7M7</accession>
<evidence type="ECO:0000313" key="2">
    <source>
        <dbReference type="EMBL" id="TRZ13469.1"/>
    </source>
</evidence>
<name>A0A8K1G7M7_9PASS</name>
<dbReference type="EMBL" id="SWJQ01000508">
    <property type="protein sequence ID" value="TRZ13469.1"/>
    <property type="molecule type" value="Genomic_DNA"/>
</dbReference>
<evidence type="ECO:0000313" key="3">
    <source>
        <dbReference type="Proteomes" id="UP000796761"/>
    </source>
</evidence>
<protein>
    <submittedName>
        <fullName evidence="2">Uncharacterized protein</fullName>
    </submittedName>
</protein>
<dbReference type="AlphaFoldDB" id="A0A8K1G7M7"/>
<dbReference type="Proteomes" id="UP000796761">
    <property type="component" value="Unassembled WGS sequence"/>
</dbReference>
<sequence>MRLEVSVAPHIRILLALRGRALPGLPNLAKTNQECPTVQVLQHGQDVPRSPVFHANSRGKRALAGPG</sequence>